<evidence type="ECO:0000256" key="6">
    <source>
        <dbReference type="ARBA" id="ARBA00035634"/>
    </source>
</evidence>
<feature type="transmembrane region" description="Helical" evidence="9">
    <location>
        <begin position="23"/>
        <end position="54"/>
    </location>
</feature>
<feature type="transmembrane region" description="Helical" evidence="9">
    <location>
        <begin position="60"/>
        <end position="77"/>
    </location>
</feature>
<accession>A0A5E4MYH2</accession>
<evidence type="ECO:0000313" key="11">
    <source>
        <dbReference type="EMBL" id="VVC37403.1"/>
    </source>
</evidence>
<dbReference type="Gene3D" id="1.10.8.10">
    <property type="entry name" value="DNA helicase RuvA subunit, C-terminal domain"/>
    <property type="match status" value="1"/>
</dbReference>
<dbReference type="GO" id="GO:0005811">
    <property type="term" value="C:lipid droplet"/>
    <property type="evidence" value="ECO:0007669"/>
    <property type="project" value="UniProtKB-SubCell"/>
</dbReference>
<keyword evidence="9" id="KW-1133">Transmembrane helix</keyword>
<sequence>MSSNIIVENLVDKSRFPNTVNETLGIIVYFPFGVILAFLRVFIGLNAIVLTLILSHYPNVRRSLLRIMLGILGLLVVKKKNSASKNSKVLVSNYLSIFDHIAIYLATGTFTPTKRVKDPLALFFGLVSLIPYNNTATENAVLKRFISNENDENSLVLFPEGAPTNGKCALLRFSTLPANISNNLQPVVVTIKRPPFANVNLSVLGSKTIFEILWFLFVPFTIFEYKLLNVIERSEDETDESLMSRVEVAISQELNISTSNITKNDKKEYEKKYFLELAENAGKHVDNFEEDPETLRMAAQVSDVLPYVPRNVIVANLRRTRSVDITITNILDGTVKYTPLPKSSKESKTITKNTAPNNFGVGSFMERKTKLIDEARQRYIKKHGLHHLVH</sequence>
<dbReference type="EMBL" id="CABPRJ010001446">
    <property type="protein sequence ID" value="VVC37403.1"/>
    <property type="molecule type" value="Genomic_DNA"/>
</dbReference>
<keyword evidence="4" id="KW-0256">Endoplasmic reticulum</keyword>
<dbReference type="OrthoDB" id="1854593at2759"/>
<dbReference type="SMART" id="SM00546">
    <property type="entry name" value="CUE"/>
    <property type="match status" value="1"/>
</dbReference>
<dbReference type="GO" id="GO:0005789">
    <property type="term" value="C:endoplasmic reticulum membrane"/>
    <property type="evidence" value="ECO:0007669"/>
    <property type="project" value="UniProtKB-SubCell"/>
</dbReference>
<keyword evidence="3" id="KW-0551">Lipid droplet</keyword>
<dbReference type="PROSITE" id="PS51140">
    <property type="entry name" value="CUE"/>
    <property type="match status" value="1"/>
</dbReference>
<keyword evidence="5 9" id="KW-0472">Membrane</keyword>
<evidence type="ECO:0000256" key="5">
    <source>
        <dbReference type="ARBA" id="ARBA00023136"/>
    </source>
</evidence>
<feature type="transmembrane region" description="Helical" evidence="9">
    <location>
        <begin position="89"/>
        <end position="107"/>
    </location>
</feature>
<keyword evidence="12" id="KW-1185">Reference proteome</keyword>
<evidence type="ECO:0000256" key="1">
    <source>
        <dbReference type="ARBA" id="ARBA00004406"/>
    </source>
</evidence>
<gene>
    <name evidence="11" type="ORF">CINCED_3A025549</name>
</gene>
<evidence type="ECO:0000256" key="4">
    <source>
        <dbReference type="ARBA" id="ARBA00022824"/>
    </source>
</evidence>
<feature type="domain" description="CUE" evidence="10">
    <location>
        <begin position="293"/>
        <end position="335"/>
    </location>
</feature>
<protein>
    <recommendedName>
        <fullName evidence="7">Lipid droplet-regulating VLDL assembly factor AUP1</fullName>
    </recommendedName>
    <alternativeName>
        <fullName evidence="8">Ancient ubiquitous protein 1</fullName>
    </alternativeName>
</protein>
<evidence type="ECO:0000313" key="12">
    <source>
        <dbReference type="Proteomes" id="UP000325440"/>
    </source>
</evidence>
<dbReference type="Proteomes" id="UP000325440">
    <property type="component" value="Unassembled WGS sequence"/>
</dbReference>
<evidence type="ECO:0000256" key="2">
    <source>
        <dbReference type="ARBA" id="ARBA00004502"/>
    </source>
</evidence>
<proteinExistence type="inferred from homology"/>
<keyword evidence="9" id="KW-0812">Transmembrane</keyword>
<dbReference type="GO" id="GO:0043130">
    <property type="term" value="F:ubiquitin binding"/>
    <property type="evidence" value="ECO:0007669"/>
    <property type="project" value="InterPro"/>
</dbReference>
<reference evidence="11 12" key="1">
    <citation type="submission" date="2019-08" db="EMBL/GenBank/DDBJ databases">
        <authorList>
            <person name="Alioto T."/>
            <person name="Alioto T."/>
            <person name="Gomez Garrido J."/>
        </authorList>
    </citation>
    <scope>NUCLEOTIDE SEQUENCE [LARGE SCALE GENOMIC DNA]</scope>
</reference>
<evidence type="ECO:0000256" key="7">
    <source>
        <dbReference type="ARBA" id="ARBA00035685"/>
    </source>
</evidence>
<evidence type="ECO:0000256" key="3">
    <source>
        <dbReference type="ARBA" id="ARBA00022677"/>
    </source>
</evidence>
<dbReference type="PANTHER" id="PTHR15486:SF96">
    <property type="entry name" value="LIPID DROPLET-REGULATING VLDL ASSEMBLY FACTOR AUP1"/>
    <property type="match status" value="1"/>
</dbReference>
<dbReference type="InterPro" id="IPR003892">
    <property type="entry name" value="CUE"/>
</dbReference>
<dbReference type="InterPro" id="IPR048056">
    <property type="entry name" value="AUP1_CUE"/>
</dbReference>
<comment type="similarity">
    <text evidence="6">Belongs to the AUP1 family.</text>
</comment>
<dbReference type="AlphaFoldDB" id="A0A5E4MYH2"/>
<evidence type="ECO:0000259" key="10">
    <source>
        <dbReference type="PROSITE" id="PS51140"/>
    </source>
</evidence>
<comment type="subcellular location">
    <subcellularLocation>
        <location evidence="1">Endoplasmic reticulum membrane</location>
        <topology evidence="1">Peripheral membrane protein</topology>
    </subcellularLocation>
    <subcellularLocation>
        <location evidence="2">Lipid droplet</location>
    </subcellularLocation>
</comment>
<dbReference type="PANTHER" id="PTHR15486">
    <property type="entry name" value="ANCIENT UBIQUITOUS PROTEIN"/>
    <property type="match status" value="1"/>
</dbReference>
<organism evidence="11 12">
    <name type="scientific">Cinara cedri</name>
    <dbReference type="NCBI Taxonomy" id="506608"/>
    <lineage>
        <taxon>Eukaryota</taxon>
        <taxon>Metazoa</taxon>
        <taxon>Ecdysozoa</taxon>
        <taxon>Arthropoda</taxon>
        <taxon>Hexapoda</taxon>
        <taxon>Insecta</taxon>
        <taxon>Pterygota</taxon>
        <taxon>Neoptera</taxon>
        <taxon>Paraneoptera</taxon>
        <taxon>Hemiptera</taxon>
        <taxon>Sternorrhyncha</taxon>
        <taxon>Aphidomorpha</taxon>
        <taxon>Aphidoidea</taxon>
        <taxon>Aphididae</taxon>
        <taxon>Lachninae</taxon>
        <taxon>Cinara</taxon>
    </lineage>
</organism>
<evidence type="ECO:0000256" key="8">
    <source>
        <dbReference type="ARBA" id="ARBA00035713"/>
    </source>
</evidence>
<dbReference type="GO" id="GO:0036503">
    <property type="term" value="P:ERAD pathway"/>
    <property type="evidence" value="ECO:0007669"/>
    <property type="project" value="InterPro"/>
</dbReference>
<name>A0A5E4MYH2_9HEMI</name>
<dbReference type="CDD" id="cd14420">
    <property type="entry name" value="CUE_AUP1"/>
    <property type="match status" value="1"/>
</dbReference>
<evidence type="ECO:0000256" key="9">
    <source>
        <dbReference type="SAM" id="Phobius"/>
    </source>
</evidence>
<dbReference type="SUPFAM" id="SSF69593">
    <property type="entry name" value="Glycerol-3-phosphate (1)-acyltransferase"/>
    <property type="match status" value="1"/>
</dbReference>